<evidence type="ECO:0000256" key="7">
    <source>
        <dbReference type="SAM" id="MobiDB-lite"/>
    </source>
</evidence>
<dbReference type="GO" id="GO:0005634">
    <property type="term" value="C:nucleus"/>
    <property type="evidence" value="ECO:0007669"/>
    <property type="project" value="TreeGrafter"/>
</dbReference>
<feature type="compositionally biased region" description="Polar residues" evidence="7">
    <location>
        <begin position="95"/>
        <end position="104"/>
    </location>
</feature>
<dbReference type="GO" id="GO:0008270">
    <property type="term" value="F:zinc ion binding"/>
    <property type="evidence" value="ECO:0007669"/>
    <property type="project" value="UniProtKB-KW"/>
</dbReference>
<reference evidence="9 10" key="1">
    <citation type="submission" date="2018-04" db="EMBL/GenBank/DDBJ databases">
        <authorList>
            <person name="Zhang X."/>
            <person name="Yuan J."/>
            <person name="Li F."/>
            <person name="Xiang J."/>
        </authorList>
    </citation>
    <scope>NUCLEOTIDE SEQUENCE [LARGE SCALE GENOMIC DNA]</scope>
    <source>
        <tissue evidence="9">Muscle</tissue>
    </source>
</reference>
<dbReference type="PROSITE" id="PS50157">
    <property type="entry name" value="ZINC_FINGER_C2H2_2"/>
    <property type="match status" value="2"/>
</dbReference>
<dbReference type="Pfam" id="PF13912">
    <property type="entry name" value="zf-C2H2_6"/>
    <property type="match status" value="1"/>
</dbReference>
<comment type="caution">
    <text evidence="9">The sequence shown here is derived from an EMBL/GenBank/DDBJ whole genome shotgun (WGS) entry which is preliminary data.</text>
</comment>
<gene>
    <name evidence="9" type="ORF">C7M84_002638</name>
</gene>
<keyword evidence="3 6" id="KW-0863">Zinc-finger</keyword>
<dbReference type="SUPFAM" id="SSF57667">
    <property type="entry name" value="beta-beta-alpha zinc fingers"/>
    <property type="match status" value="2"/>
</dbReference>
<dbReference type="Gene3D" id="3.30.160.60">
    <property type="entry name" value="Classic Zinc Finger"/>
    <property type="match status" value="2"/>
</dbReference>
<evidence type="ECO:0000256" key="4">
    <source>
        <dbReference type="ARBA" id="ARBA00022833"/>
    </source>
</evidence>
<dbReference type="Pfam" id="PF00096">
    <property type="entry name" value="zf-C2H2"/>
    <property type="match status" value="1"/>
</dbReference>
<organism evidence="9 10">
    <name type="scientific">Penaeus vannamei</name>
    <name type="common">Whiteleg shrimp</name>
    <name type="synonym">Litopenaeus vannamei</name>
    <dbReference type="NCBI Taxonomy" id="6689"/>
    <lineage>
        <taxon>Eukaryota</taxon>
        <taxon>Metazoa</taxon>
        <taxon>Ecdysozoa</taxon>
        <taxon>Arthropoda</taxon>
        <taxon>Crustacea</taxon>
        <taxon>Multicrustacea</taxon>
        <taxon>Malacostraca</taxon>
        <taxon>Eumalacostraca</taxon>
        <taxon>Eucarida</taxon>
        <taxon>Decapoda</taxon>
        <taxon>Dendrobranchiata</taxon>
        <taxon>Penaeoidea</taxon>
        <taxon>Penaeidae</taxon>
        <taxon>Penaeus</taxon>
    </lineage>
</organism>
<keyword evidence="10" id="KW-1185">Reference proteome</keyword>
<evidence type="ECO:0000313" key="9">
    <source>
        <dbReference type="EMBL" id="ROT78667.1"/>
    </source>
</evidence>
<dbReference type="EMBL" id="QCYY01001348">
    <property type="protein sequence ID" value="ROT78667.1"/>
    <property type="molecule type" value="Genomic_DNA"/>
</dbReference>
<dbReference type="SMART" id="SM00355">
    <property type="entry name" value="ZnF_C2H2"/>
    <property type="match status" value="4"/>
</dbReference>
<evidence type="ECO:0000256" key="1">
    <source>
        <dbReference type="ARBA" id="ARBA00022723"/>
    </source>
</evidence>
<feature type="region of interest" description="Disordered" evidence="7">
    <location>
        <begin position="62"/>
        <end position="117"/>
    </location>
</feature>
<evidence type="ECO:0000259" key="8">
    <source>
        <dbReference type="PROSITE" id="PS50157"/>
    </source>
</evidence>
<evidence type="ECO:0000256" key="6">
    <source>
        <dbReference type="PROSITE-ProRule" id="PRU00042"/>
    </source>
</evidence>
<evidence type="ECO:0000256" key="3">
    <source>
        <dbReference type="ARBA" id="ARBA00022771"/>
    </source>
</evidence>
<dbReference type="PANTHER" id="PTHR24393:SF143">
    <property type="entry name" value="ENDOTHELIAL ZINC FINGER PROTEIN INDUCED BY TUMOR NECROSIS FACTOR ALPHA"/>
    <property type="match status" value="1"/>
</dbReference>
<dbReference type="GO" id="GO:0001228">
    <property type="term" value="F:DNA-binding transcription activator activity, RNA polymerase II-specific"/>
    <property type="evidence" value="ECO:0007669"/>
    <property type="project" value="TreeGrafter"/>
</dbReference>
<dbReference type="PROSITE" id="PS00028">
    <property type="entry name" value="ZINC_FINGER_C2H2_1"/>
    <property type="match status" value="2"/>
</dbReference>
<dbReference type="Proteomes" id="UP000283509">
    <property type="component" value="Unassembled WGS sequence"/>
</dbReference>
<reference evidence="9 10" key="2">
    <citation type="submission" date="2019-01" db="EMBL/GenBank/DDBJ databases">
        <title>The decoding of complex shrimp genome reveals the adaptation for benthos swimmer, frequently molting mechanism and breeding impact on genome.</title>
        <authorList>
            <person name="Sun Y."/>
            <person name="Gao Y."/>
            <person name="Yu Y."/>
        </authorList>
    </citation>
    <scope>NUCLEOTIDE SEQUENCE [LARGE SCALE GENOMIC DNA]</scope>
    <source>
        <tissue evidence="9">Muscle</tissue>
    </source>
</reference>
<sequence>MLCKDRPYKCDQCTASFIDPGELSEHKKKHSGDGPFTCEDCHFTFMYKSHFRSHKTRCQKKRAMMPHPPKPIANNRSNTKNNSHNNRQQNANNTVPFNPSNPTFKRQKKEQRQDRPFECHECDASFQTLQDLQSHKAKHTGEGPFKCEECRFVFLYRKLYEAHRRRCEKKRKEPQLAIQSGRTVSTVPSSVSSVQLAGPIFQHQPTVIDMRAVQPQQQVQQVQHIQHPAIIEQVIHVTQVPTSMGGGRQEIKYDLVPATVDMENVNQIMNLIKVKGQPQQ</sequence>
<keyword evidence="1" id="KW-0479">Metal-binding</keyword>
<keyword evidence="2" id="KW-0677">Repeat</keyword>
<feature type="domain" description="C2H2-type" evidence="8">
    <location>
        <begin position="8"/>
        <end position="35"/>
    </location>
</feature>
<keyword evidence="5" id="KW-0539">Nucleus</keyword>
<proteinExistence type="predicted"/>
<name>A0A3R7SWI3_PENVA</name>
<feature type="domain" description="C2H2-type" evidence="8">
    <location>
        <begin position="117"/>
        <end position="144"/>
    </location>
</feature>
<keyword evidence="4" id="KW-0862">Zinc</keyword>
<dbReference type="GO" id="GO:0000978">
    <property type="term" value="F:RNA polymerase II cis-regulatory region sequence-specific DNA binding"/>
    <property type="evidence" value="ECO:0007669"/>
    <property type="project" value="TreeGrafter"/>
</dbReference>
<dbReference type="AlphaFoldDB" id="A0A3R7SWI3"/>
<evidence type="ECO:0000256" key="2">
    <source>
        <dbReference type="ARBA" id="ARBA00022737"/>
    </source>
</evidence>
<dbReference type="InterPro" id="IPR013087">
    <property type="entry name" value="Znf_C2H2_type"/>
</dbReference>
<evidence type="ECO:0000256" key="5">
    <source>
        <dbReference type="ARBA" id="ARBA00023242"/>
    </source>
</evidence>
<dbReference type="InterPro" id="IPR036236">
    <property type="entry name" value="Znf_C2H2_sf"/>
</dbReference>
<feature type="compositionally biased region" description="Low complexity" evidence="7">
    <location>
        <begin position="73"/>
        <end position="94"/>
    </location>
</feature>
<dbReference type="PANTHER" id="PTHR24393">
    <property type="entry name" value="ZINC FINGER PROTEIN"/>
    <property type="match status" value="1"/>
</dbReference>
<dbReference type="OrthoDB" id="8117402at2759"/>
<accession>A0A3R7SWI3</accession>
<evidence type="ECO:0000313" key="10">
    <source>
        <dbReference type="Proteomes" id="UP000283509"/>
    </source>
</evidence>
<protein>
    <submittedName>
        <fullName evidence="9">Putative zinc finger protein 85-like</fullName>
    </submittedName>
</protein>